<proteinExistence type="predicted"/>
<organism evidence="1 2">
    <name type="scientific">Vitis vinifera</name>
    <name type="common">Grape</name>
    <dbReference type="NCBI Taxonomy" id="29760"/>
    <lineage>
        <taxon>Eukaryota</taxon>
        <taxon>Viridiplantae</taxon>
        <taxon>Streptophyta</taxon>
        <taxon>Embryophyta</taxon>
        <taxon>Tracheophyta</taxon>
        <taxon>Spermatophyta</taxon>
        <taxon>Magnoliopsida</taxon>
        <taxon>eudicotyledons</taxon>
        <taxon>Gunneridae</taxon>
        <taxon>Pentapetalae</taxon>
        <taxon>rosids</taxon>
        <taxon>Vitales</taxon>
        <taxon>Vitaceae</taxon>
        <taxon>Viteae</taxon>
        <taxon>Vitis</taxon>
    </lineage>
</organism>
<evidence type="ECO:0008006" key="3">
    <source>
        <dbReference type="Google" id="ProtNLM"/>
    </source>
</evidence>
<accession>A0A438FVD3</accession>
<protein>
    <recommendedName>
        <fullName evidence="3">Retrotransposon gag domain-containing protein</fullName>
    </recommendedName>
</protein>
<comment type="caution">
    <text evidence="1">The sequence shown here is derived from an EMBL/GenBank/DDBJ whole genome shotgun (WGS) entry which is preliminary data.</text>
</comment>
<name>A0A438FVD3_VITVI</name>
<dbReference type="EMBL" id="QGNW01000729">
    <property type="protein sequence ID" value="RVW63898.1"/>
    <property type="molecule type" value="Genomic_DNA"/>
</dbReference>
<evidence type="ECO:0000313" key="2">
    <source>
        <dbReference type="Proteomes" id="UP000288805"/>
    </source>
</evidence>
<reference evidence="1 2" key="1">
    <citation type="journal article" date="2018" name="PLoS Genet.">
        <title>Population sequencing reveals clonal diversity and ancestral inbreeding in the grapevine cultivar Chardonnay.</title>
        <authorList>
            <person name="Roach M.J."/>
            <person name="Johnson D.L."/>
            <person name="Bohlmann J."/>
            <person name="van Vuuren H.J."/>
            <person name="Jones S.J."/>
            <person name="Pretorius I.S."/>
            <person name="Schmidt S.A."/>
            <person name="Borneman A.R."/>
        </authorList>
    </citation>
    <scope>NUCLEOTIDE SEQUENCE [LARGE SCALE GENOMIC DNA]</scope>
    <source>
        <strain evidence="2">cv. Chardonnay</strain>
        <tissue evidence="1">Leaf</tissue>
    </source>
</reference>
<dbReference type="AlphaFoldDB" id="A0A438FVD3"/>
<sequence length="214" mass="24076">MGYIDVWEHSGGGRHTDVGWSPIFEDLYSPMLGNPLGCRGSACVEVMTTLHGSALSLQRRAEGCRPLEGVLIRSIWVQLLGSELESQIEVAPLPTMVVVLTLEDAHARMDRLEQRMRQLRLSDEGMVWDDFDGLPVASLLAKFKMLEIEQYTGIGFSCIHLRLYSTVMRAHGLDEAQMIILFPMSLSEVGQRWFASLDMSGCRTWDALAQEFLR</sequence>
<evidence type="ECO:0000313" key="1">
    <source>
        <dbReference type="EMBL" id="RVW63898.1"/>
    </source>
</evidence>
<gene>
    <name evidence="1" type="ORF">CK203_055699</name>
</gene>
<dbReference type="Proteomes" id="UP000288805">
    <property type="component" value="Unassembled WGS sequence"/>
</dbReference>